<accession>X7E9Z9</accession>
<dbReference type="Pfam" id="PF13408">
    <property type="entry name" value="Zn_ribbon_recom"/>
    <property type="match status" value="1"/>
</dbReference>
<feature type="domain" description="Resolvase/invertase-type recombinase catalytic" evidence="1">
    <location>
        <begin position="6"/>
        <end position="150"/>
    </location>
</feature>
<dbReference type="Pfam" id="PF07508">
    <property type="entry name" value="Recombinase"/>
    <property type="match status" value="1"/>
</dbReference>
<sequence>MSSPLRAVIYARYSTDLQRDASIEDQVRACRTLATRQGYDVSEIYTDRATSGASLMRPGIQSLLHDARQTRTFDVVLAHALDRLSRSQSDIASIYQQLTFARIPIETVTEGTIEEMHIGLKGTMNALFLKDLAKKTREGLRGRALAGKSAGGLTYGYRTVRAFDAEGERIRGDREIHPEEAAVVVRVLEAYAAGRSPKKIAEQLNAEGVPGPRGGAWGASTIHGNRLRGTGILNNELYVGKQVWNRLSYAKDPMTGKRVSRMNPEEDWEVAEIPELRIVGDELWQAVRSRQGALVSAGTSVPIWDRRRPKFLFSGLMRCGCCGGGFAKVSQDAFGCSQARNKGRAICANMRVIKRVDLESRVLNALEHHLMDPGLVEEFCREYAAERNRLQAASLAGRSALERDLARTRADHGKLVDAIVAGVPADQVKDRMIALDARRKDLEAELADTTAPSPLRYHPGMAVTYRDRVGALIRGLGDADGMEAAKDALRSLVERIVLTPEADGAGLSIELHGALAALLQLATGAEALSPAATG</sequence>
<dbReference type="GO" id="GO:0003677">
    <property type="term" value="F:DNA binding"/>
    <property type="evidence" value="ECO:0007669"/>
    <property type="project" value="InterPro"/>
</dbReference>
<dbReference type="Gene3D" id="3.40.50.1390">
    <property type="entry name" value="Resolvase, N-terminal catalytic domain"/>
    <property type="match status" value="1"/>
</dbReference>
<feature type="domain" description="Recombinase" evidence="2">
    <location>
        <begin position="154"/>
        <end position="300"/>
    </location>
</feature>
<protein>
    <recommendedName>
        <fullName evidence="5">Resolvase</fullName>
    </recommendedName>
</protein>
<dbReference type="GO" id="GO:0000150">
    <property type="term" value="F:DNA strand exchange activity"/>
    <property type="evidence" value="ECO:0007669"/>
    <property type="project" value="InterPro"/>
</dbReference>
<comment type="caution">
    <text evidence="3">The sequence shown here is derived from an EMBL/GenBank/DDBJ whole genome shotgun (WGS) entry which is preliminary data.</text>
</comment>
<dbReference type="Proteomes" id="UP000022447">
    <property type="component" value="Unassembled WGS sequence"/>
</dbReference>
<organism evidence="3 4">
    <name type="scientific">Roseivivax halodurans JCM 10272</name>
    <dbReference type="NCBI Taxonomy" id="1449350"/>
    <lineage>
        <taxon>Bacteria</taxon>
        <taxon>Pseudomonadati</taxon>
        <taxon>Pseudomonadota</taxon>
        <taxon>Alphaproteobacteria</taxon>
        <taxon>Rhodobacterales</taxon>
        <taxon>Roseobacteraceae</taxon>
        <taxon>Roseivivax</taxon>
    </lineage>
</organism>
<name>X7E9Z9_9RHOB</name>
<dbReference type="SUPFAM" id="SSF53041">
    <property type="entry name" value="Resolvase-like"/>
    <property type="match status" value="1"/>
</dbReference>
<dbReference type="InterPro" id="IPR036162">
    <property type="entry name" value="Resolvase-like_N_sf"/>
</dbReference>
<evidence type="ECO:0000313" key="3">
    <source>
        <dbReference type="EMBL" id="ETX12879.1"/>
    </source>
</evidence>
<dbReference type="RefSeq" id="WP_162150029.1">
    <property type="nucleotide sequence ID" value="NZ_JALZ01000047.1"/>
</dbReference>
<dbReference type="InterPro" id="IPR025827">
    <property type="entry name" value="Zn_ribbon_recom_dom"/>
</dbReference>
<reference evidence="3 4" key="1">
    <citation type="submission" date="2014-01" db="EMBL/GenBank/DDBJ databases">
        <title>Roseivivax halodurans JCM 10272 Genome Sequencing.</title>
        <authorList>
            <person name="Lai Q."/>
            <person name="Li G."/>
            <person name="Shao Z."/>
        </authorList>
    </citation>
    <scope>NUCLEOTIDE SEQUENCE [LARGE SCALE GENOMIC DNA]</scope>
    <source>
        <strain evidence="3 4">JCM 10272</strain>
    </source>
</reference>
<dbReference type="AlphaFoldDB" id="X7E9Z9"/>
<dbReference type="PROSITE" id="PS51737">
    <property type="entry name" value="RECOMBINASE_DNA_BIND"/>
    <property type="match status" value="1"/>
</dbReference>
<dbReference type="EMBL" id="JALZ01000047">
    <property type="protein sequence ID" value="ETX12879.1"/>
    <property type="molecule type" value="Genomic_DNA"/>
</dbReference>
<evidence type="ECO:0000259" key="2">
    <source>
        <dbReference type="PROSITE" id="PS51737"/>
    </source>
</evidence>
<evidence type="ECO:0008006" key="5">
    <source>
        <dbReference type="Google" id="ProtNLM"/>
    </source>
</evidence>
<keyword evidence="4" id="KW-1185">Reference proteome</keyword>
<dbReference type="InterPro" id="IPR011109">
    <property type="entry name" value="DNA_bind_recombinase_dom"/>
</dbReference>
<dbReference type="PATRIC" id="fig|1449350.3.peg.3948"/>
<dbReference type="PROSITE" id="PS51736">
    <property type="entry name" value="RECOMBINASES_3"/>
    <property type="match status" value="1"/>
</dbReference>
<dbReference type="eggNOG" id="COG1961">
    <property type="taxonomic scope" value="Bacteria"/>
</dbReference>
<dbReference type="InterPro" id="IPR006119">
    <property type="entry name" value="Resolv_N"/>
</dbReference>
<proteinExistence type="predicted"/>
<dbReference type="InterPro" id="IPR038109">
    <property type="entry name" value="DNA_bind_recomb_sf"/>
</dbReference>
<dbReference type="SMART" id="SM00857">
    <property type="entry name" value="Resolvase"/>
    <property type="match status" value="1"/>
</dbReference>
<dbReference type="PANTHER" id="PTHR30461">
    <property type="entry name" value="DNA-INVERTASE FROM LAMBDOID PROPHAGE"/>
    <property type="match status" value="1"/>
</dbReference>
<dbReference type="Gene3D" id="3.90.1750.20">
    <property type="entry name" value="Putative Large Serine Recombinase, Chain B, Domain 2"/>
    <property type="match status" value="1"/>
</dbReference>
<dbReference type="InterPro" id="IPR050639">
    <property type="entry name" value="SSR_resolvase"/>
</dbReference>
<gene>
    <name evidence="3" type="ORF">OCH239_15575</name>
</gene>
<dbReference type="PANTHER" id="PTHR30461:SF23">
    <property type="entry name" value="DNA RECOMBINASE-RELATED"/>
    <property type="match status" value="1"/>
</dbReference>
<dbReference type="CDD" id="cd00338">
    <property type="entry name" value="Ser_Recombinase"/>
    <property type="match status" value="1"/>
</dbReference>
<dbReference type="Pfam" id="PF00239">
    <property type="entry name" value="Resolvase"/>
    <property type="match status" value="1"/>
</dbReference>
<dbReference type="OrthoDB" id="7277848at2"/>
<evidence type="ECO:0000259" key="1">
    <source>
        <dbReference type="PROSITE" id="PS51736"/>
    </source>
</evidence>
<evidence type="ECO:0000313" key="4">
    <source>
        <dbReference type="Proteomes" id="UP000022447"/>
    </source>
</evidence>